<feature type="transmembrane region" description="Helical" evidence="6">
    <location>
        <begin position="233"/>
        <end position="254"/>
    </location>
</feature>
<evidence type="ECO:0000313" key="8">
    <source>
        <dbReference type="Proteomes" id="UP001161691"/>
    </source>
</evidence>
<comment type="caution">
    <text evidence="7">The sequence shown here is derived from an EMBL/GenBank/DDBJ whole genome shotgun (WGS) entry which is preliminary data.</text>
</comment>
<feature type="transmembrane region" description="Helical" evidence="6">
    <location>
        <begin position="70"/>
        <end position="88"/>
    </location>
</feature>
<sequence>MLAHSASLLFLAFAVSLDGFGVGITYGLRKIRIPLPSVAIIAACSGVVILVSMLVGSLIAGWLSPYGSKAVGAVILIGIGTWALIQFARNRKADKETSVEANSESADREQSEATAAGIPVGKSLAPGSEGDAPHAVDAEGVMPMLTLELRVFGLIIQILRTPSVADVDRSGIITSGEALLLGIALSLDAFGAGIGAALVGFPAVPTAILIAAASGMFLWAGMRVGFLASGLRWVQRLTVLPGIILIVMGIFKLMQAS</sequence>
<name>A0ABT6TMG1_9BACL</name>
<feature type="transmembrane region" description="Helical" evidence="6">
    <location>
        <begin position="207"/>
        <end position="226"/>
    </location>
</feature>
<gene>
    <name evidence="7" type="ORF">KB449_19270</name>
</gene>
<feature type="transmembrane region" description="Helical" evidence="6">
    <location>
        <begin position="6"/>
        <end position="28"/>
    </location>
</feature>
<dbReference type="PANTHER" id="PTHR35529">
    <property type="entry name" value="MANGANESE EFFLUX PUMP MNTP-RELATED"/>
    <property type="match status" value="1"/>
</dbReference>
<feature type="transmembrane region" description="Helical" evidence="6">
    <location>
        <begin position="178"/>
        <end position="201"/>
    </location>
</feature>
<evidence type="ECO:0000256" key="6">
    <source>
        <dbReference type="SAM" id="Phobius"/>
    </source>
</evidence>
<keyword evidence="4 6" id="KW-0472">Membrane</keyword>
<evidence type="ECO:0000256" key="5">
    <source>
        <dbReference type="SAM" id="MobiDB-lite"/>
    </source>
</evidence>
<protein>
    <submittedName>
        <fullName evidence="7">MntP/YtaF family protein</fullName>
    </submittedName>
</protein>
<keyword evidence="8" id="KW-1185">Reference proteome</keyword>
<keyword evidence="1" id="KW-1003">Cell membrane</keyword>
<reference evidence="7" key="1">
    <citation type="submission" date="2023-04" db="EMBL/GenBank/DDBJ databases">
        <title>Comparative genomic analysis of Cohnella hashimotonis sp. nov., isolated from the International Space Station.</title>
        <authorList>
            <person name="Venkateswaran K."/>
            <person name="Simpson A."/>
        </authorList>
    </citation>
    <scope>NUCLEOTIDE SEQUENCE</scope>
    <source>
        <strain evidence="7">F6_2S_P_1</strain>
    </source>
</reference>
<feature type="transmembrane region" description="Helical" evidence="6">
    <location>
        <begin position="40"/>
        <end position="64"/>
    </location>
</feature>
<keyword evidence="3 6" id="KW-1133">Transmembrane helix</keyword>
<accession>A0ABT6TMG1</accession>
<dbReference type="InterPro" id="IPR003810">
    <property type="entry name" value="Mntp/YtaF"/>
</dbReference>
<evidence type="ECO:0000256" key="2">
    <source>
        <dbReference type="ARBA" id="ARBA00022692"/>
    </source>
</evidence>
<feature type="region of interest" description="Disordered" evidence="5">
    <location>
        <begin position="96"/>
        <end position="132"/>
    </location>
</feature>
<dbReference type="EMBL" id="JAGRPV010000001">
    <property type="protein sequence ID" value="MDI4647124.1"/>
    <property type="molecule type" value="Genomic_DNA"/>
</dbReference>
<keyword evidence="2 6" id="KW-0812">Transmembrane</keyword>
<dbReference type="Pfam" id="PF02659">
    <property type="entry name" value="Mntp"/>
    <property type="match status" value="2"/>
</dbReference>
<evidence type="ECO:0000256" key="3">
    <source>
        <dbReference type="ARBA" id="ARBA00022989"/>
    </source>
</evidence>
<organism evidence="7 8">
    <name type="scientific">Cohnella hashimotonis</name>
    <dbReference type="NCBI Taxonomy" id="2826895"/>
    <lineage>
        <taxon>Bacteria</taxon>
        <taxon>Bacillati</taxon>
        <taxon>Bacillota</taxon>
        <taxon>Bacilli</taxon>
        <taxon>Bacillales</taxon>
        <taxon>Paenibacillaceae</taxon>
        <taxon>Cohnella</taxon>
    </lineage>
</organism>
<evidence type="ECO:0000313" key="7">
    <source>
        <dbReference type="EMBL" id="MDI4647124.1"/>
    </source>
</evidence>
<evidence type="ECO:0000256" key="4">
    <source>
        <dbReference type="ARBA" id="ARBA00023136"/>
    </source>
</evidence>
<dbReference type="Proteomes" id="UP001161691">
    <property type="component" value="Unassembled WGS sequence"/>
</dbReference>
<evidence type="ECO:0000256" key="1">
    <source>
        <dbReference type="ARBA" id="ARBA00022475"/>
    </source>
</evidence>
<dbReference type="PANTHER" id="PTHR35529:SF2">
    <property type="entry name" value="SPORULATION PROTEIN YTAF-RELATED"/>
    <property type="match status" value="1"/>
</dbReference>
<dbReference type="RefSeq" id="WP_282909921.1">
    <property type="nucleotide sequence ID" value="NZ_JAGRPV010000001.1"/>
</dbReference>
<proteinExistence type="predicted"/>